<dbReference type="AlphaFoldDB" id="A0A7X0J2D4"/>
<dbReference type="EMBL" id="JACHCC010000001">
    <property type="protein sequence ID" value="MBB6498386.1"/>
    <property type="molecule type" value="Genomic_DNA"/>
</dbReference>
<evidence type="ECO:0000256" key="3">
    <source>
        <dbReference type="ARBA" id="ARBA00022729"/>
    </source>
</evidence>
<dbReference type="Pfam" id="PF07980">
    <property type="entry name" value="SusD_RagB"/>
    <property type="match status" value="1"/>
</dbReference>
<dbReference type="PROSITE" id="PS51257">
    <property type="entry name" value="PROKAR_LIPOPROTEIN"/>
    <property type="match status" value="1"/>
</dbReference>
<evidence type="ECO:0000259" key="6">
    <source>
        <dbReference type="Pfam" id="PF07980"/>
    </source>
</evidence>
<sequence length="532" mass="58095">MKIYRKYILSLGLISCLIGQGCKKEFFNRPPESALTLDNFYQNADQVRSSTNGLYNAPWFNWNNQASWAITELYGGNARTYSSDVVNFGKFAVTGDNIVLSNGWNSLFTVVAQSNALINNLKNNVPASVPVAIVNNALGEAHLMRGLAYFYLVRVWGNLPIIENSLNYVDNYQINTNPVSDVYKFIVNDLKFAESNCTPMVRNGSSQAQGHVSSGSATALLAKVYLYMGDYTNARICAEKVINSGEFKLYGVDVAGKSYNDLFKTANNNNEESVIAIQWLGGSSYGHGNSLQASFAYNSTITGTGDGYAAIGPSVDLQQTYEPGDQRIYGTIMLAGAKYPELTQANGGFTVPADVNAQDTRAAIKKYVVGTPADNGGLGAQFSAGNNTYLMRYADVLLIEAEAVLAGTTSTSDPAALIPFNKVRLRAGLNALPAITQANILHERRVEFAIEGDYWFDLYRMDGWNGIIANQHPKAIALISNQERGIYSADKPPLVYSQKFIPTNANFVFPYPAAELAQNPKLNQAPVPYVFK</sequence>
<comment type="caution">
    <text evidence="8">The sequence shown here is derived from an EMBL/GenBank/DDBJ whole genome shotgun (WGS) entry which is preliminary data.</text>
</comment>
<keyword evidence="4" id="KW-0472">Membrane</keyword>
<evidence type="ECO:0000259" key="7">
    <source>
        <dbReference type="Pfam" id="PF14322"/>
    </source>
</evidence>
<evidence type="ECO:0000256" key="1">
    <source>
        <dbReference type="ARBA" id="ARBA00004442"/>
    </source>
</evidence>
<evidence type="ECO:0000313" key="9">
    <source>
        <dbReference type="Proteomes" id="UP000521017"/>
    </source>
</evidence>
<dbReference type="Proteomes" id="UP000521017">
    <property type="component" value="Unassembled WGS sequence"/>
</dbReference>
<feature type="domain" description="RagB/SusD" evidence="6">
    <location>
        <begin position="272"/>
        <end position="526"/>
    </location>
</feature>
<name>A0A7X0J2D4_9SPHI</name>
<dbReference type="Gene3D" id="1.25.40.390">
    <property type="match status" value="1"/>
</dbReference>
<dbReference type="RefSeq" id="WP_184622426.1">
    <property type="nucleotide sequence ID" value="NZ_JACHCC010000001.1"/>
</dbReference>
<evidence type="ECO:0000256" key="5">
    <source>
        <dbReference type="ARBA" id="ARBA00023237"/>
    </source>
</evidence>
<gene>
    <name evidence="8" type="ORF">HDF25_000510</name>
</gene>
<evidence type="ECO:0008006" key="10">
    <source>
        <dbReference type="Google" id="ProtNLM"/>
    </source>
</evidence>
<keyword evidence="3" id="KW-0732">Signal</keyword>
<dbReference type="GO" id="GO:0009279">
    <property type="term" value="C:cell outer membrane"/>
    <property type="evidence" value="ECO:0007669"/>
    <property type="project" value="UniProtKB-SubCell"/>
</dbReference>
<dbReference type="SUPFAM" id="SSF48452">
    <property type="entry name" value="TPR-like"/>
    <property type="match status" value="1"/>
</dbReference>
<protein>
    <recommendedName>
        <fullName evidence="10">Outer membrane starch-binding protein</fullName>
    </recommendedName>
</protein>
<proteinExistence type="inferred from homology"/>
<comment type="similarity">
    <text evidence="2">Belongs to the SusD family.</text>
</comment>
<dbReference type="Pfam" id="PF14322">
    <property type="entry name" value="SusD-like_3"/>
    <property type="match status" value="1"/>
</dbReference>
<organism evidence="8 9">
    <name type="scientific">Pedobacter cryoconitis</name>
    <dbReference type="NCBI Taxonomy" id="188932"/>
    <lineage>
        <taxon>Bacteria</taxon>
        <taxon>Pseudomonadati</taxon>
        <taxon>Bacteroidota</taxon>
        <taxon>Sphingobacteriia</taxon>
        <taxon>Sphingobacteriales</taxon>
        <taxon>Sphingobacteriaceae</taxon>
        <taxon>Pedobacter</taxon>
    </lineage>
</organism>
<evidence type="ECO:0000256" key="2">
    <source>
        <dbReference type="ARBA" id="ARBA00006275"/>
    </source>
</evidence>
<dbReference type="InterPro" id="IPR012944">
    <property type="entry name" value="SusD_RagB_dom"/>
</dbReference>
<feature type="domain" description="SusD-like N-terminal" evidence="7">
    <location>
        <begin position="63"/>
        <end position="226"/>
    </location>
</feature>
<dbReference type="InterPro" id="IPR033985">
    <property type="entry name" value="SusD-like_N"/>
</dbReference>
<evidence type="ECO:0000313" key="8">
    <source>
        <dbReference type="EMBL" id="MBB6498386.1"/>
    </source>
</evidence>
<accession>A0A7X0J2D4</accession>
<comment type="subcellular location">
    <subcellularLocation>
        <location evidence="1">Cell outer membrane</location>
    </subcellularLocation>
</comment>
<keyword evidence="5" id="KW-0998">Cell outer membrane</keyword>
<reference evidence="8 9" key="1">
    <citation type="submission" date="2020-08" db="EMBL/GenBank/DDBJ databases">
        <title>Genomic Encyclopedia of Type Strains, Phase IV (KMG-V): Genome sequencing to study the core and pangenomes of soil and plant-associated prokaryotes.</title>
        <authorList>
            <person name="Whitman W."/>
        </authorList>
    </citation>
    <scope>NUCLEOTIDE SEQUENCE [LARGE SCALE GENOMIC DNA]</scope>
    <source>
        <strain evidence="8 9">M2T3</strain>
    </source>
</reference>
<dbReference type="InterPro" id="IPR011990">
    <property type="entry name" value="TPR-like_helical_dom_sf"/>
</dbReference>
<evidence type="ECO:0000256" key="4">
    <source>
        <dbReference type="ARBA" id="ARBA00023136"/>
    </source>
</evidence>